<organism evidence="3 4">
    <name type="scientific">Priestia megaterium</name>
    <name type="common">Bacillus megaterium</name>
    <dbReference type="NCBI Taxonomy" id="1404"/>
    <lineage>
        <taxon>Bacteria</taxon>
        <taxon>Bacillati</taxon>
        <taxon>Bacillota</taxon>
        <taxon>Bacilli</taxon>
        <taxon>Bacillales</taxon>
        <taxon>Bacillaceae</taxon>
        <taxon>Priestia</taxon>
    </lineage>
</organism>
<dbReference type="AlphaFoldDB" id="A0A6M6E048"/>
<dbReference type="RefSeq" id="WP_171778203.1">
    <property type="nucleotide sequence ID" value="NZ_CP045273.1"/>
</dbReference>
<dbReference type="Proteomes" id="UP000501076">
    <property type="component" value="Plasmid pFDU301A"/>
</dbReference>
<protein>
    <submittedName>
        <fullName evidence="3">Uncharacterized protein</fullName>
    </submittedName>
</protein>
<name>A0A6M6E048_PRIMG</name>
<proteinExistence type="predicted"/>
<keyword evidence="1" id="KW-0175">Coiled coil</keyword>
<evidence type="ECO:0000313" key="4">
    <source>
        <dbReference type="Proteomes" id="UP000501076"/>
    </source>
</evidence>
<keyword evidence="2" id="KW-0732">Signal</keyword>
<feature type="chain" id="PRO_5027004577" evidence="2">
    <location>
        <begin position="26"/>
        <end position="292"/>
    </location>
</feature>
<reference evidence="3 4" key="1">
    <citation type="submission" date="2019-10" db="EMBL/GenBank/DDBJ databases">
        <title>Complete genome sequences for adaption low water activity.</title>
        <authorList>
            <person name="Zhao L."/>
            <person name="Zhong J."/>
        </authorList>
    </citation>
    <scope>NUCLEOTIDE SEQUENCE [LARGE SCALE GENOMIC DNA]</scope>
    <source>
        <strain evidence="3 4">FDU301</strain>
        <plasmid evidence="4">pfdu301a</plasmid>
    </source>
</reference>
<dbReference type="EMBL" id="CP045273">
    <property type="protein sequence ID" value="QJX80220.1"/>
    <property type="molecule type" value="Genomic_DNA"/>
</dbReference>
<sequence length="292" mass="32708">MLKKTFAAVATLGLSISIFGGSAYAQTQSQTQSKLESAQYDKELKKYEAKEEVQLASNIQDSSLKEIKSEKNELADQVQNLSDEEFNRFLYNIAKDNSDPIKEKQKKLDLLDVEFKQEDKKPVNTLAITNPTKIWMGVYSAKRGGDGYFHIGVCWQNKETEKNPATLDVVSIEWDPKYGKFYTASSTGDGITTKRDGSKRDKGVYLFNVNDSKKKFDSYATVQVTPKKKGWLEYGSKYTHTYSTKSKSTTGQSGIGFNKDGSNGGYSYSVTKSTSVSSWPKYDENAVLISLY</sequence>
<evidence type="ECO:0000256" key="2">
    <source>
        <dbReference type="SAM" id="SignalP"/>
    </source>
</evidence>
<accession>A0A6M6E048</accession>
<evidence type="ECO:0000313" key="3">
    <source>
        <dbReference type="EMBL" id="QJX80220.1"/>
    </source>
</evidence>
<keyword evidence="3" id="KW-0614">Plasmid</keyword>
<feature type="signal peptide" evidence="2">
    <location>
        <begin position="1"/>
        <end position="25"/>
    </location>
</feature>
<feature type="coiled-coil region" evidence="1">
    <location>
        <begin position="64"/>
        <end position="121"/>
    </location>
</feature>
<geneLocation type="plasmid" evidence="4">
    <name>pfdu301a</name>
</geneLocation>
<gene>
    <name evidence="3" type="ORF">FDZ14_29425</name>
</gene>
<evidence type="ECO:0000256" key="1">
    <source>
        <dbReference type="SAM" id="Coils"/>
    </source>
</evidence>